<dbReference type="EMBL" id="JAHRHY010000001">
    <property type="protein sequence ID" value="KAG9072914.1"/>
    <property type="molecule type" value="Genomic_DNA"/>
</dbReference>
<accession>A0A9P7Y6Y3</accession>
<sequence>MYNNDDDSEDEDNGISYLAHLQQRAPPTSASNGVRGVQKGNGVADTRSANDRTPSRLKEYEQMIDEIENSRRQH</sequence>
<evidence type="ECO:0000313" key="3">
    <source>
        <dbReference type="Proteomes" id="UP000707451"/>
    </source>
</evidence>
<comment type="caution">
    <text evidence="2">The sequence shown here is derived from an EMBL/GenBank/DDBJ whole genome shotgun (WGS) entry which is preliminary data.</text>
</comment>
<dbReference type="OrthoDB" id="45365at2759"/>
<dbReference type="AlphaFoldDB" id="A0A9P7Y6Y3"/>
<reference evidence="2" key="1">
    <citation type="submission" date="2021-06" db="EMBL/GenBank/DDBJ databases">
        <title>Genome Sequence of Mortierella hyaline Strain SCG-10, a Cold-Adapted, Nitrate-Reducing Fungus Isolated from Soil in Minnesota, USA.</title>
        <authorList>
            <person name="Aldossari N."/>
        </authorList>
    </citation>
    <scope>NUCLEOTIDE SEQUENCE</scope>
    <source>
        <strain evidence="2">SCG-10</strain>
    </source>
</reference>
<name>A0A9P7Y6Y3_9FUNG</name>
<keyword evidence="3" id="KW-1185">Reference proteome</keyword>
<organism evidence="2 3">
    <name type="scientific">Linnemannia hyalina</name>
    <dbReference type="NCBI Taxonomy" id="64524"/>
    <lineage>
        <taxon>Eukaryota</taxon>
        <taxon>Fungi</taxon>
        <taxon>Fungi incertae sedis</taxon>
        <taxon>Mucoromycota</taxon>
        <taxon>Mortierellomycotina</taxon>
        <taxon>Mortierellomycetes</taxon>
        <taxon>Mortierellales</taxon>
        <taxon>Mortierellaceae</taxon>
        <taxon>Linnemannia</taxon>
    </lineage>
</organism>
<evidence type="ECO:0000313" key="2">
    <source>
        <dbReference type="EMBL" id="KAG9072914.1"/>
    </source>
</evidence>
<evidence type="ECO:0000256" key="1">
    <source>
        <dbReference type="SAM" id="MobiDB-lite"/>
    </source>
</evidence>
<feature type="region of interest" description="Disordered" evidence="1">
    <location>
        <begin position="24"/>
        <end position="56"/>
    </location>
</feature>
<proteinExistence type="predicted"/>
<dbReference type="Proteomes" id="UP000707451">
    <property type="component" value="Unassembled WGS sequence"/>
</dbReference>
<gene>
    <name evidence="2" type="ORF">KI688_000695</name>
</gene>
<protein>
    <submittedName>
        <fullName evidence="2">Uncharacterized protein</fullName>
    </submittedName>
</protein>